<evidence type="ECO:0000256" key="3">
    <source>
        <dbReference type="ARBA" id="ARBA00022792"/>
    </source>
</evidence>
<protein>
    <recommendedName>
        <fullName evidence="9">Letm1 RBD domain-containing protein</fullName>
    </recommendedName>
</protein>
<keyword evidence="3" id="KW-0999">Mitochondrion inner membrane</keyword>
<evidence type="ECO:0000256" key="4">
    <source>
        <dbReference type="ARBA" id="ARBA00022989"/>
    </source>
</evidence>
<dbReference type="GO" id="GO:0005743">
    <property type="term" value="C:mitochondrial inner membrane"/>
    <property type="evidence" value="ECO:0007669"/>
    <property type="project" value="UniProtKB-SubCell"/>
</dbReference>
<dbReference type="Pfam" id="PF07766">
    <property type="entry name" value="LETM1_RBD"/>
    <property type="match status" value="1"/>
</dbReference>
<keyword evidence="11" id="KW-1185">Reference proteome</keyword>
<dbReference type="AntiFam" id="ANF00149">
    <property type="entry name" value="Shadow ORF (opposite cshA)"/>
</dbReference>
<dbReference type="OrthoDB" id="275278at2759"/>
<feature type="domain" description="Letm1 RBD" evidence="9">
    <location>
        <begin position="157"/>
        <end position="351"/>
    </location>
</feature>
<proteinExistence type="predicted"/>
<dbReference type="PROSITE" id="PS51758">
    <property type="entry name" value="LETM1_RBD"/>
    <property type="match status" value="1"/>
</dbReference>
<dbReference type="EMBL" id="JAEUBE010000378">
    <property type="protein sequence ID" value="KAH3662287.1"/>
    <property type="molecule type" value="Genomic_DNA"/>
</dbReference>
<keyword evidence="5 7" id="KW-0496">Mitochondrion</keyword>
<dbReference type="RefSeq" id="XP_046059376.1">
    <property type="nucleotide sequence ID" value="XM_046206730.1"/>
</dbReference>
<organism evidence="10 11">
    <name type="scientific">Ogataea philodendri</name>
    <dbReference type="NCBI Taxonomy" id="1378263"/>
    <lineage>
        <taxon>Eukaryota</taxon>
        <taxon>Fungi</taxon>
        <taxon>Dikarya</taxon>
        <taxon>Ascomycota</taxon>
        <taxon>Saccharomycotina</taxon>
        <taxon>Pichiomycetes</taxon>
        <taxon>Pichiales</taxon>
        <taxon>Pichiaceae</taxon>
        <taxon>Ogataea</taxon>
    </lineage>
</organism>
<dbReference type="PANTHER" id="PTHR14009">
    <property type="entry name" value="LEUCINE ZIPPER-EF-HAND CONTAINING TRANSMEMBRANE PROTEIN"/>
    <property type="match status" value="1"/>
</dbReference>
<keyword evidence="2 8" id="KW-0812">Transmembrane</keyword>
<comment type="subcellular location">
    <subcellularLocation>
        <location evidence="1">Mitochondrion inner membrane</location>
        <topology evidence="1">Single-pass membrane protein</topology>
    </subcellularLocation>
</comment>
<comment type="caution">
    <text evidence="10">The sequence shown here is derived from an EMBL/GenBank/DDBJ whole genome shotgun (WGS) entry which is preliminary data.</text>
</comment>
<dbReference type="PANTHER" id="PTHR14009:SF1">
    <property type="entry name" value="MITOCHONDRIAL PROTON_CALCIUM EXCHANGER PROTEIN"/>
    <property type="match status" value="1"/>
</dbReference>
<evidence type="ECO:0000313" key="11">
    <source>
        <dbReference type="Proteomes" id="UP000769157"/>
    </source>
</evidence>
<feature type="transmembrane region" description="Helical" evidence="8">
    <location>
        <begin position="114"/>
        <end position="134"/>
    </location>
</feature>
<dbReference type="Proteomes" id="UP000769157">
    <property type="component" value="Unassembled WGS sequence"/>
</dbReference>
<keyword evidence="6 8" id="KW-0472">Membrane</keyword>
<sequence length="654" mass="73590">MFRIGRPLGLQTMRTVSPLVIANRTQIYRSIRLYSSSEKDSGKKEVVKSDGPPPALTLRQKIMKEVQHYWHGTKLLGYEVKVSSKLLIKMLAGHELTRRETNQLTRTTTDILRLVPFSVFILVPFAEILLPVALKLFPNMLPSTYESEKDRKRKTSNLANTRQKASNFIQKTFRESGLILPTKIDDADKELFVKFFKTLNKGLKPSHEELTKIARCFKNDQVLDNLSRPQLVAMSRYMGISPYGTDEILRYQIRHKLMRIIKDDRAIDYEGVESLSVPELKVACASRGIKTIGASPARLRDDLKIWLDLRLRQKIPSSLLILSSAFTYGEHADDFESYYDALLSVLTSIPDELYNVAKLEMFQDDDALKLSILKEQDELIKEENERSKDVKTELLDFSEHFGVLSGDQVDGHTLSTKSTTSTDSVDVVFFVGWQVVVDNQRNLLDIDTSGQQVGGDQDSGRTGSELVHNGVSVLLTQVGVDSRHSEVVFGQLLSQDLNLSSGVTEDDGLGDGDRVVQVTQTVEFVLLFINIDEELLDTFQSQLVLLDEDSDRVSHEHGGNFQNILRHSSREQHNLGAGWQETEDVVDLLFETGGQHLISLIHDEHLDGISLEITSLDHVVNSTWGTNNDLGTVSQSFDILLDSLTTNRSVDSQV</sequence>
<evidence type="ECO:0000259" key="9">
    <source>
        <dbReference type="PROSITE" id="PS51758"/>
    </source>
</evidence>
<reference evidence="10" key="1">
    <citation type="journal article" date="2021" name="Open Biol.">
        <title>Shared evolutionary footprints suggest mitochondrial oxidative damage underlies multiple complex I losses in fungi.</title>
        <authorList>
            <person name="Schikora-Tamarit M.A."/>
            <person name="Marcet-Houben M."/>
            <person name="Nosek J."/>
            <person name="Gabaldon T."/>
        </authorList>
    </citation>
    <scope>NUCLEOTIDE SEQUENCE</scope>
    <source>
        <strain evidence="10">CBS6075</strain>
    </source>
</reference>
<gene>
    <name evidence="10" type="ORF">OGAPHI_005537</name>
</gene>
<evidence type="ECO:0000256" key="1">
    <source>
        <dbReference type="ARBA" id="ARBA00004434"/>
    </source>
</evidence>
<dbReference type="GO" id="GO:0030003">
    <property type="term" value="P:intracellular monoatomic cation homeostasis"/>
    <property type="evidence" value="ECO:0007669"/>
    <property type="project" value="TreeGrafter"/>
</dbReference>
<evidence type="ECO:0000256" key="5">
    <source>
        <dbReference type="ARBA" id="ARBA00023128"/>
    </source>
</evidence>
<evidence type="ECO:0000256" key="7">
    <source>
        <dbReference type="PROSITE-ProRule" id="PRU01094"/>
    </source>
</evidence>
<dbReference type="InterPro" id="IPR044202">
    <property type="entry name" value="LETM1/MDM38-like"/>
</dbReference>
<dbReference type="GeneID" id="70237501"/>
<name>A0A9P8NZC7_9ASCO</name>
<dbReference type="InterPro" id="IPR033122">
    <property type="entry name" value="LETM1-like_RBD"/>
</dbReference>
<evidence type="ECO:0000256" key="8">
    <source>
        <dbReference type="SAM" id="Phobius"/>
    </source>
</evidence>
<evidence type="ECO:0000313" key="10">
    <source>
        <dbReference type="EMBL" id="KAH3662287.1"/>
    </source>
</evidence>
<reference evidence="10" key="2">
    <citation type="submission" date="2021-01" db="EMBL/GenBank/DDBJ databases">
        <authorList>
            <person name="Schikora-Tamarit M.A."/>
        </authorList>
    </citation>
    <scope>NUCLEOTIDE SEQUENCE</scope>
    <source>
        <strain evidence="10">CBS6075</strain>
    </source>
</reference>
<keyword evidence="4 8" id="KW-1133">Transmembrane helix</keyword>
<evidence type="ECO:0000256" key="2">
    <source>
        <dbReference type="ARBA" id="ARBA00022692"/>
    </source>
</evidence>
<accession>A0A9P8NZC7</accession>
<evidence type="ECO:0000256" key="6">
    <source>
        <dbReference type="ARBA" id="ARBA00023136"/>
    </source>
</evidence>
<dbReference type="AlphaFoldDB" id="A0A9P8NZC7"/>
<dbReference type="GO" id="GO:0043022">
    <property type="term" value="F:ribosome binding"/>
    <property type="evidence" value="ECO:0007669"/>
    <property type="project" value="InterPro"/>
</dbReference>